<dbReference type="OrthoDB" id="20105at2759"/>
<feature type="region of interest" description="Disordered" evidence="1">
    <location>
        <begin position="314"/>
        <end position="498"/>
    </location>
</feature>
<feature type="region of interest" description="Disordered" evidence="1">
    <location>
        <begin position="252"/>
        <end position="283"/>
    </location>
</feature>
<sequence length="498" mass="56079">MELLNYGSEYTIDDCQMALRTVFSEREFEKSIGKTALLLDQERQRAHKMEQLLLQFENENLQSQLGQAKQELARTGRTESDVRTCLFEMTQDRDRLQTAVHVASHELENLRRELSSMGNATLESRNLVAENIRLSKELASVQSEIERLQGQESSSQTLIAENQSLVRQINSLEVEFENEKRAHRTTLSRGAQQADELSELTKKFEEQRKQLLAEARQAPVAQQQNQRWEAERVAFQDRIDTLNRKLQLAKDQLQEAHTNRQSNSRLGAAKSSGLVEQSKPNPIQRFTARINPELTIATPGAVRVKDWKKRSTALPGDKSAFSITPFLNRTSGQQDSPASSQDERDGAGDDDDAHETSYLDSKIQDADSQDEPEERRPKPAKQRSNKSTAAGRPKKGSRLKPVDDDDDSDETGPSTASIAQAQARTKRRKLGNQSKMVIEEEEEEEEEEEDDLQPKEVRKPGRKLALGLGRNTSLQAPGGSNRGFGGFGGFSPLKRDRK</sequence>
<dbReference type="Proteomes" id="UP000247810">
    <property type="component" value="Unassembled WGS sequence"/>
</dbReference>
<organism evidence="2 3">
    <name type="scientific">Aspergillus ellipticus CBS 707.79</name>
    <dbReference type="NCBI Taxonomy" id="1448320"/>
    <lineage>
        <taxon>Eukaryota</taxon>
        <taxon>Fungi</taxon>
        <taxon>Dikarya</taxon>
        <taxon>Ascomycota</taxon>
        <taxon>Pezizomycotina</taxon>
        <taxon>Eurotiomycetes</taxon>
        <taxon>Eurotiomycetidae</taxon>
        <taxon>Eurotiales</taxon>
        <taxon>Aspergillaceae</taxon>
        <taxon>Aspergillus</taxon>
        <taxon>Aspergillus subgen. Circumdati</taxon>
    </lineage>
</organism>
<protein>
    <submittedName>
        <fullName evidence="2">Uncharacterized protein</fullName>
    </submittedName>
</protein>
<feature type="compositionally biased region" description="Basic and acidic residues" evidence="1">
    <location>
        <begin position="354"/>
        <end position="365"/>
    </location>
</feature>
<feature type="compositionally biased region" description="Gly residues" evidence="1">
    <location>
        <begin position="480"/>
        <end position="489"/>
    </location>
</feature>
<gene>
    <name evidence="2" type="ORF">BO71DRAFT_343492</name>
</gene>
<evidence type="ECO:0000256" key="1">
    <source>
        <dbReference type="SAM" id="MobiDB-lite"/>
    </source>
</evidence>
<feature type="compositionally biased region" description="Polar residues" evidence="1">
    <location>
        <begin position="321"/>
        <end position="340"/>
    </location>
</feature>
<feature type="compositionally biased region" description="Acidic residues" evidence="1">
    <location>
        <begin position="439"/>
        <end position="451"/>
    </location>
</feature>
<name>A0A319DXZ5_9EURO</name>
<evidence type="ECO:0000313" key="3">
    <source>
        <dbReference type="Proteomes" id="UP000247810"/>
    </source>
</evidence>
<dbReference type="VEuPathDB" id="FungiDB:BO71DRAFT_343492"/>
<proteinExistence type="predicted"/>
<evidence type="ECO:0000313" key="2">
    <source>
        <dbReference type="EMBL" id="PYH99057.1"/>
    </source>
</evidence>
<accession>A0A319DXZ5</accession>
<dbReference type="STRING" id="1448320.A0A319DXZ5"/>
<dbReference type="AlphaFoldDB" id="A0A319DXZ5"/>
<feature type="compositionally biased region" description="Polar residues" evidence="1">
    <location>
        <begin position="411"/>
        <end position="423"/>
    </location>
</feature>
<reference evidence="2 3" key="1">
    <citation type="submission" date="2018-02" db="EMBL/GenBank/DDBJ databases">
        <title>The genomes of Aspergillus section Nigri reveals drivers in fungal speciation.</title>
        <authorList>
            <consortium name="DOE Joint Genome Institute"/>
            <person name="Vesth T.C."/>
            <person name="Nybo J."/>
            <person name="Theobald S."/>
            <person name="Brandl J."/>
            <person name="Frisvad J.C."/>
            <person name="Nielsen K.F."/>
            <person name="Lyhne E.K."/>
            <person name="Kogle M.E."/>
            <person name="Kuo A."/>
            <person name="Riley R."/>
            <person name="Clum A."/>
            <person name="Nolan M."/>
            <person name="Lipzen A."/>
            <person name="Salamov A."/>
            <person name="Henrissat B."/>
            <person name="Wiebenga A."/>
            <person name="De vries R.P."/>
            <person name="Grigoriev I.V."/>
            <person name="Mortensen U.H."/>
            <person name="Andersen M.R."/>
            <person name="Baker S.E."/>
        </authorList>
    </citation>
    <scope>NUCLEOTIDE SEQUENCE [LARGE SCALE GENOMIC DNA]</scope>
    <source>
        <strain evidence="2 3">CBS 707.79</strain>
    </source>
</reference>
<dbReference type="EMBL" id="KZ825805">
    <property type="protein sequence ID" value="PYH99057.1"/>
    <property type="molecule type" value="Genomic_DNA"/>
</dbReference>
<keyword evidence="3" id="KW-1185">Reference proteome</keyword>